<accession>A0A9W6T5Y3</accession>
<dbReference type="GO" id="GO:1990269">
    <property type="term" value="F:RNA polymerase II C-terminal domain phosphoserine binding"/>
    <property type="evidence" value="ECO:0007669"/>
    <property type="project" value="TreeGrafter"/>
</dbReference>
<gene>
    <name evidence="2" type="ORF">Cboi02_000641000</name>
</gene>
<dbReference type="PANTHER" id="PTHR23146:SF0">
    <property type="entry name" value="RNA POLYMERASE-ASSOCIATED PROTEIN LEO1"/>
    <property type="match status" value="1"/>
</dbReference>
<reference evidence="2" key="1">
    <citation type="submission" date="2023-04" db="EMBL/GenBank/DDBJ databases">
        <title>Candida boidinii NBRC 10035.</title>
        <authorList>
            <person name="Ichikawa N."/>
            <person name="Sato H."/>
            <person name="Tonouchi N."/>
        </authorList>
    </citation>
    <scope>NUCLEOTIDE SEQUENCE</scope>
    <source>
        <strain evidence="2">NBRC 10035</strain>
    </source>
</reference>
<dbReference type="GO" id="GO:0016593">
    <property type="term" value="C:Cdc73/Paf1 complex"/>
    <property type="evidence" value="ECO:0007669"/>
    <property type="project" value="InterPro"/>
</dbReference>
<protein>
    <submittedName>
        <fullName evidence="2">Unnamed protein product</fullName>
    </submittedName>
</protein>
<proteinExistence type="predicted"/>
<organism evidence="2 3">
    <name type="scientific">Candida boidinii</name>
    <name type="common">Yeast</name>
    <dbReference type="NCBI Taxonomy" id="5477"/>
    <lineage>
        <taxon>Eukaryota</taxon>
        <taxon>Fungi</taxon>
        <taxon>Dikarya</taxon>
        <taxon>Ascomycota</taxon>
        <taxon>Saccharomycotina</taxon>
        <taxon>Pichiomycetes</taxon>
        <taxon>Pichiales</taxon>
        <taxon>Pichiaceae</taxon>
        <taxon>Ogataea</taxon>
        <taxon>Ogataea/Candida clade</taxon>
    </lineage>
</organism>
<dbReference type="EMBL" id="BSXN01004073">
    <property type="protein sequence ID" value="GME80508.1"/>
    <property type="molecule type" value="Genomic_DNA"/>
</dbReference>
<dbReference type="GO" id="GO:0006368">
    <property type="term" value="P:transcription elongation by RNA polymerase II"/>
    <property type="evidence" value="ECO:0007669"/>
    <property type="project" value="InterPro"/>
</dbReference>
<dbReference type="GO" id="GO:0032968">
    <property type="term" value="P:positive regulation of transcription elongation by RNA polymerase II"/>
    <property type="evidence" value="ECO:0007669"/>
    <property type="project" value="TreeGrafter"/>
</dbReference>
<evidence type="ECO:0000313" key="3">
    <source>
        <dbReference type="Proteomes" id="UP001165120"/>
    </source>
</evidence>
<dbReference type="AlphaFoldDB" id="A0A9W6T5Y3"/>
<dbReference type="Proteomes" id="UP001165120">
    <property type="component" value="Unassembled WGS sequence"/>
</dbReference>
<keyword evidence="3" id="KW-1185">Reference proteome</keyword>
<feature type="compositionally biased region" description="Acidic residues" evidence="1">
    <location>
        <begin position="252"/>
        <end position="271"/>
    </location>
</feature>
<dbReference type="Pfam" id="PF04004">
    <property type="entry name" value="Leo1"/>
    <property type="match status" value="1"/>
</dbReference>
<name>A0A9W6T5Y3_CANBO</name>
<dbReference type="PANTHER" id="PTHR23146">
    <property type="entry name" value="LEO1 PROTEIN"/>
    <property type="match status" value="1"/>
</dbReference>
<evidence type="ECO:0000313" key="2">
    <source>
        <dbReference type="EMBL" id="GME80508.1"/>
    </source>
</evidence>
<feature type="compositionally biased region" description="Acidic residues" evidence="1">
    <location>
        <begin position="222"/>
        <end position="231"/>
    </location>
</feature>
<feature type="region of interest" description="Disordered" evidence="1">
    <location>
        <begin position="188"/>
        <end position="271"/>
    </location>
</feature>
<feature type="compositionally biased region" description="Polar residues" evidence="1">
    <location>
        <begin position="201"/>
        <end position="215"/>
    </location>
</feature>
<feature type="compositionally biased region" description="Basic residues" evidence="1">
    <location>
        <begin position="237"/>
        <end position="246"/>
    </location>
</feature>
<evidence type="ECO:0000256" key="1">
    <source>
        <dbReference type="SAM" id="MobiDB-lite"/>
    </source>
</evidence>
<sequence length="271" mass="30983">MNQIFKEQNYQYLFVDAEPFGPENFENQLSEFNKINTNNKSTKAEVQDSIDFKKLEILNTIRWRYAKTDDEHLYKQTNSKIIEWEDGSMSLRIGNEIFDIRSKTASDEIIAFESGQVLLGSMPLNKTVQVTPASMNSKSHKVLAKVLASDKLKKKGINTIVTREDPGKLQREVEKNIKEIERARRKAAAKLALQEERSGKRSMSPSTASQSNKSRFANIDIAEYDDDEDDEGLYRNSKSRSSKSSRKTTSDGYDEDDGWIVDDEEDEDAEN</sequence>
<comment type="caution">
    <text evidence="2">The sequence shown here is derived from an EMBL/GenBank/DDBJ whole genome shotgun (WGS) entry which is preliminary data.</text>
</comment>
<dbReference type="InterPro" id="IPR007149">
    <property type="entry name" value="Leo1"/>
</dbReference>